<dbReference type="FunFam" id="3.30.70.270:FF:000001">
    <property type="entry name" value="Diguanylate cyclase domain protein"/>
    <property type="match status" value="1"/>
</dbReference>
<dbReference type="PANTHER" id="PTHR43102:SF2">
    <property type="entry name" value="GAF DOMAIN-CONTAINING PROTEIN"/>
    <property type="match status" value="1"/>
</dbReference>
<sequence>MQPAPMPADEALRQRALDDMELLDTPAELYLDTLVRLTRELFKVESVLISLSDRDRQWFKARIGLDGDSAPRNSSFCGHAVAARQPLVVENALSDPRFADNPVVTGPPYIRFYAGQPIYSRDRQPVGTLCLIHPEVRTFSEAEHRRLRDLGTLVEGYLHMRSMGQQAHTLRQAVDREQRKALIDPLTQLWNRAALNQFFDREVARAQDAGRRLGAIYIDLDHFKQVNDQFGHGGGDQVLWQSARRMGTALRPEDLLIRLGGEEFVALLAVHDAAELRQIAERIRHAICDEPMNIGNQLHPMTTSLGTALALPGESQADLLERADAALYQAKSQGRNRTQHATDNL</sequence>
<evidence type="ECO:0000259" key="3">
    <source>
        <dbReference type="PROSITE" id="PS50887"/>
    </source>
</evidence>
<dbReference type="AlphaFoldDB" id="A0A1N6QR57"/>
<evidence type="ECO:0000313" key="4">
    <source>
        <dbReference type="EMBL" id="SIQ19099.1"/>
    </source>
</evidence>
<dbReference type="RefSeq" id="WP_076425666.1">
    <property type="nucleotide sequence ID" value="NZ_FTMP01000002.1"/>
</dbReference>
<organism evidence="4 5">
    <name type="scientific">Aquipseudomonas alcaligenes</name>
    <name type="common">Pseudomonas alcaligenes</name>
    <dbReference type="NCBI Taxonomy" id="43263"/>
    <lineage>
        <taxon>Bacteria</taxon>
        <taxon>Pseudomonadati</taxon>
        <taxon>Pseudomonadota</taxon>
        <taxon>Gammaproteobacteria</taxon>
        <taxon>Pseudomonadales</taxon>
        <taxon>Pseudomonadaceae</taxon>
        <taxon>Aquipseudomonas</taxon>
    </lineage>
</organism>
<comment type="subcellular location">
    <subcellularLocation>
        <location evidence="2">Cell inner membrane</location>
    </subcellularLocation>
</comment>
<dbReference type="InterPro" id="IPR043128">
    <property type="entry name" value="Rev_trsase/Diguanyl_cyclase"/>
</dbReference>
<dbReference type="PROSITE" id="PS50887">
    <property type="entry name" value="GGDEF"/>
    <property type="match status" value="1"/>
</dbReference>
<comment type="cofactor">
    <cofactor evidence="1">
        <name>Mg(2+)</name>
        <dbReference type="ChEBI" id="CHEBI:18420"/>
    </cofactor>
</comment>
<dbReference type="GO" id="GO:0003824">
    <property type="term" value="F:catalytic activity"/>
    <property type="evidence" value="ECO:0007669"/>
    <property type="project" value="UniProtKB-ARBA"/>
</dbReference>
<evidence type="ECO:0000256" key="2">
    <source>
        <dbReference type="ARBA" id="ARBA00004533"/>
    </source>
</evidence>
<accession>A0A1N6QR57</accession>
<proteinExistence type="predicted"/>
<dbReference type="Gene3D" id="3.30.450.40">
    <property type="match status" value="1"/>
</dbReference>
<gene>
    <name evidence="4" type="ORF">SAMN05878282_102618</name>
</gene>
<dbReference type="Pfam" id="PF01590">
    <property type="entry name" value="GAF"/>
    <property type="match status" value="1"/>
</dbReference>
<protein>
    <submittedName>
        <fullName evidence="4">Diguanylate cyclase with GAF sensor</fullName>
    </submittedName>
</protein>
<dbReference type="SMART" id="SM00065">
    <property type="entry name" value="GAF"/>
    <property type="match status" value="1"/>
</dbReference>
<dbReference type="InterPro" id="IPR003018">
    <property type="entry name" value="GAF"/>
</dbReference>
<dbReference type="Gene3D" id="3.30.70.270">
    <property type="match status" value="1"/>
</dbReference>
<name>A0A1N6QR57_AQUAC</name>
<dbReference type="InterPro" id="IPR029016">
    <property type="entry name" value="GAF-like_dom_sf"/>
</dbReference>
<reference evidence="4 5" key="1">
    <citation type="submission" date="2017-01" db="EMBL/GenBank/DDBJ databases">
        <authorList>
            <person name="Mah S.A."/>
            <person name="Swanson W.J."/>
            <person name="Moy G.W."/>
            <person name="Vacquier V.D."/>
        </authorList>
    </citation>
    <scope>NUCLEOTIDE SEQUENCE [LARGE SCALE GENOMIC DNA]</scope>
    <source>
        <strain evidence="4 5">RU36E</strain>
    </source>
</reference>
<evidence type="ECO:0000256" key="1">
    <source>
        <dbReference type="ARBA" id="ARBA00001946"/>
    </source>
</evidence>
<dbReference type="CDD" id="cd01949">
    <property type="entry name" value="GGDEF"/>
    <property type="match status" value="1"/>
</dbReference>
<dbReference type="SUPFAM" id="SSF55073">
    <property type="entry name" value="Nucleotide cyclase"/>
    <property type="match status" value="1"/>
</dbReference>
<feature type="domain" description="GGDEF" evidence="3">
    <location>
        <begin position="211"/>
        <end position="343"/>
    </location>
</feature>
<dbReference type="InterPro" id="IPR029787">
    <property type="entry name" value="Nucleotide_cyclase"/>
</dbReference>
<dbReference type="NCBIfam" id="TIGR00254">
    <property type="entry name" value="GGDEF"/>
    <property type="match status" value="1"/>
</dbReference>
<dbReference type="GO" id="GO:0005886">
    <property type="term" value="C:plasma membrane"/>
    <property type="evidence" value="ECO:0007669"/>
    <property type="project" value="UniProtKB-SubCell"/>
</dbReference>
<dbReference type="Pfam" id="PF00990">
    <property type="entry name" value="GGDEF"/>
    <property type="match status" value="1"/>
</dbReference>
<dbReference type="EMBL" id="FTMP01000002">
    <property type="protein sequence ID" value="SIQ19099.1"/>
    <property type="molecule type" value="Genomic_DNA"/>
</dbReference>
<dbReference type="PANTHER" id="PTHR43102">
    <property type="entry name" value="SLR1143 PROTEIN"/>
    <property type="match status" value="1"/>
</dbReference>
<evidence type="ECO:0000313" key="5">
    <source>
        <dbReference type="Proteomes" id="UP000185841"/>
    </source>
</evidence>
<dbReference type="SUPFAM" id="SSF55781">
    <property type="entry name" value="GAF domain-like"/>
    <property type="match status" value="1"/>
</dbReference>
<dbReference type="InterPro" id="IPR000160">
    <property type="entry name" value="GGDEF_dom"/>
</dbReference>
<dbReference type="SMART" id="SM00267">
    <property type="entry name" value="GGDEF"/>
    <property type="match status" value="1"/>
</dbReference>
<dbReference type="Proteomes" id="UP000185841">
    <property type="component" value="Unassembled WGS sequence"/>
</dbReference>